<feature type="compositionally biased region" description="Polar residues" evidence="1">
    <location>
        <begin position="416"/>
        <end position="426"/>
    </location>
</feature>
<feature type="compositionally biased region" description="Polar residues" evidence="1">
    <location>
        <begin position="440"/>
        <end position="451"/>
    </location>
</feature>
<dbReference type="PANTHER" id="PTHR46860:SF1">
    <property type="entry name" value="CHROMOBOX PROTEIN HOMOLOG 2"/>
    <property type="match status" value="1"/>
</dbReference>
<keyword evidence="3" id="KW-1185">Reference proteome</keyword>
<evidence type="ECO:0000313" key="3">
    <source>
        <dbReference type="Proteomes" id="UP001474421"/>
    </source>
</evidence>
<sequence length="592" mass="63072">MSDAATRFRALKNVAGASHECGLGQASVILPSRFKLQDTPPLPKLGPFVHSKALKPRLPPFSLANWEFGEPLSRAWEGGAGCARVALCALQVKLWAFGGARVPAETGGGRRWQRRVREHEKEVQNRKRGKRPRGRPRKNVEPEAPSRSKSSSSSSSTSSSTSSSDEEEESDLETKRSQRNRESHPVPQKKAQILVAKPENKDSARKKRGRKPLPPEQKAAKRTVNLTKVLKTNRKELGGGGGAKLASKMQPQHSAQSSGIAMLKSHMKEAQGAFGGFCSGASSNDNLSSIVKNSTVGSPNCGISWQSSIVHYMSRMSQNQSSADASAVGRLTLKSAMSCKSNLGLDLKLRNQKGSGNLELTVQGSKVTKRPSGNSLGEQKTGNLHNGNKVPSGSPSTQPACNQELNLQALNLQSVKNGPNSTSGSHISHHGCGAVGKGSGNSLATKTNVSKGSGPGSGQNIANTGATSTDADPCKGRITSRKELGRFWVLWNLPEDLLTKPQGHNDASLAWKVLQTRLRRFLQGPGVCTSGLYGSWDRRASISRRAAARGGGGDGVSLSLVREGGVYEVGERRGKILISSQPRPTKTGHAHP</sequence>
<comment type="caution">
    <text evidence="2">The sequence shown here is derived from an EMBL/GenBank/DDBJ whole genome shotgun (WGS) entry which is preliminary data.</text>
</comment>
<organism evidence="2 3">
    <name type="scientific">Crotalus adamanteus</name>
    <name type="common">Eastern diamondback rattlesnake</name>
    <dbReference type="NCBI Taxonomy" id="8729"/>
    <lineage>
        <taxon>Eukaryota</taxon>
        <taxon>Metazoa</taxon>
        <taxon>Chordata</taxon>
        <taxon>Craniata</taxon>
        <taxon>Vertebrata</taxon>
        <taxon>Euteleostomi</taxon>
        <taxon>Lepidosauria</taxon>
        <taxon>Squamata</taxon>
        <taxon>Bifurcata</taxon>
        <taxon>Unidentata</taxon>
        <taxon>Episquamata</taxon>
        <taxon>Toxicofera</taxon>
        <taxon>Serpentes</taxon>
        <taxon>Colubroidea</taxon>
        <taxon>Viperidae</taxon>
        <taxon>Crotalinae</taxon>
        <taxon>Crotalus</taxon>
    </lineage>
</organism>
<proteinExistence type="predicted"/>
<evidence type="ECO:0000313" key="2">
    <source>
        <dbReference type="EMBL" id="KAK9406994.1"/>
    </source>
</evidence>
<name>A0AAW1BXX1_CROAD</name>
<reference evidence="2 3" key="1">
    <citation type="journal article" date="2024" name="Proc. Natl. Acad. Sci. U.S.A.">
        <title>The genetic regulatory architecture and epigenomic basis for age-related changes in rattlesnake venom.</title>
        <authorList>
            <person name="Hogan M.P."/>
            <person name="Holding M.L."/>
            <person name="Nystrom G.S."/>
            <person name="Colston T.J."/>
            <person name="Bartlett D.A."/>
            <person name="Mason A.J."/>
            <person name="Ellsworth S.A."/>
            <person name="Rautsaw R.M."/>
            <person name="Lawrence K.C."/>
            <person name="Strickland J.L."/>
            <person name="He B."/>
            <person name="Fraser P."/>
            <person name="Margres M.J."/>
            <person name="Gilbert D.M."/>
            <person name="Gibbs H.L."/>
            <person name="Parkinson C.L."/>
            <person name="Rokyta D.R."/>
        </authorList>
    </citation>
    <scope>NUCLEOTIDE SEQUENCE [LARGE SCALE GENOMIC DNA]</scope>
    <source>
        <strain evidence="2">DRR0105</strain>
    </source>
</reference>
<accession>A0AAW1BXX1</accession>
<dbReference type="PANTHER" id="PTHR46860">
    <property type="entry name" value="CHROMOBOX PROTEIN HOMOLOG 2"/>
    <property type="match status" value="1"/>
</dbReference>
<dbReference type="GO" id="GO:0035102">
    <property type="term" value="C:PRC1 complex"/>
    <property type="evidence" value="ECO:0007669"/>
    <property type="project" value="InterPro"/>
</dbReference>
<dbReference type="AlphaFoldDB" id="A0AAW1BXX1"/>
<feature type="compositionally biased region" description="Basic residues" evidence="1">
    <location>
        <begin position="126"/>
        <end position="137"/>
    </location>
</feature>
<evidence type="ECO:0000256" key="1">
    <source>
        <dbReference type="SAM" id="MobiDB-lite"/>
    </source>
</evidence>
<dbReference type="Proteomes" id="UP001474421">
    <property type="component" value="Unassembled WGS sequence"/>
</dbReference>
<protein>
    <submittedName>
        <fullName evidence="2">Chromobox protein 2 like</fullName>
    </submittedName>
</protein>
<feature type="region of interest" description="Disordered" evidence="1">
    <location>
        <begin position="416"/>
        <end position="474"/>
    </location>
</feature>
<feature type="compositionally biased region" description="Low complexity" evidence="1">
    <location>
        <begin position="147"/>
        <end position="163"/>
    </location>
</feature>
<feature type="compositionally biased region" description="Basic and acidic residues" evidence="1">
    <location>
        <begin position="172"/>
        <end position="184"/>
    </location>
</feature>
<feature type="region of interest" description="Disordered" evidence="1">
    <location>
        <begin position="103"/>
        <end position="222"/>
    </location>
</feature>
<feature type="compositionally biased region" description="Polar residues" evidence="1">
    <location>
        <begin position="458"/>
        <end position="470"/>
    </location>
</feature>
<dbReference type="GO" id="GO:0000122">
    <property type="term" value="P:negative regulation of transcription by RNA polymerase II"/>
    <property type="evidence" value="ECO:0007669"/>
    <property type="project" value="TreeGrafter"/>
</dbReference>
<dbReference type="InterPro" id="IPR042796">
    <property type="entry name" value="CBX2"/>
</dbReference>
<gene>
    <name evidence="2" type="ORF">NXF25_005768</name>
</gene>
<feature type="compositionally biased region" description="Basic and acidic residues" evidence="1">
    <location>
        <begin position="115"/>
        <end position="125"/>
    </location>
</feature>
<dbReference type="EMBL" id="JAOTOJ010000002">
    <property type="protein sequence ID" value="KAK9406994.1"/>
    <property type="molecule type" value="Genomic_DNA"/>
</dbReference>
<feature type="region of interest" description="Disordered" evidence="1">
    <location>
        <begin position="363"/>
        <end position="400"/>
    </location>
</feature>
<dbReference type="GO" id="GO:0000792">
    <property type="term" value="C:heterochromatin"/>
    <property type="evidence" value="ECO:0007669"/>
    <property type="project" value="TreeGrafter"/>
</dbReference>